<accession>A0A9Q9AJI1</accession>
<sequence>MRAREWLKEQSRCEGTGWSVLEIHGLPAHGIAFGNFSVGDTEGQLFEWLLKATEDGDIDVEDVADAVNYIYSQT</sequence>
<dbReference type="AlphaFoldDB" id="A0A9Q9AJI1"/>
<name>A0A9Q9AJI1_9PEZI</name>
<evidence type="ECO:0000313" key="2">
    <source>
        <dbReference type="Proteomes" id="UP001056384"/>
    </source>
</evidence>
<dbReference type="Proteomes" id="UP001056384">
    <property type="component" value="Chromosome 3"/>
</dbReference>
<evidence type="ECO:0000313" key="1">
    <source>
        <dbReference type="EMBL" id="USW50494.1"/>
    </source>
</evidence>
<reference evidence="1" key="1">
    <citation type="submission" date="2022-06" db="EMBL/GenBank/DDBJ databases">
        <title>Complete genome sequences of two strains of the flax pathogen Septoria linicola.</title>
        <authorList>
            <person name="Lapalu N."/>
            <person name="Simon A."/>
            <person name="Demenou B."/>
            <person name="Paumier D."/>
            <person name="Guillot M.-P."/>
            <person name="Gout L."/>
            <person name="Valade R."/>
        </authorList>
    </citation>
    <scope>NUCLEOTIDE SEQUENCE</scope>
    <source>
        <strain evidence="1">SE15195</strain>
    </source>
</reference>
<gene>
    <name evidence="1" type="ORF">Slin15195_G038130</name>
</gene>
<dbReference type="EMBL" id="CP099420">
    <property type="protein sequence ID" value="USW50494.1"/>
    <property type="molecule type" value="Genomic_DNA"/>
</dbReference>
<protein>
    <submittedName>
        <fullName evidence="1">Uncharacterized protein</fullName>
    </submittedName>
</protein>
<organism evidence="1 2">
    <name type="scientific">Septoria linicola</name>
    <dbReference type="NCBI Taxonomy" id="215465"/>
    <lineage>
        <taxon>Eukaryota</taxon>
        <taxon>Fungi</taxon>
        <taxon>Dikarya</taxon>
        <taxon>Ascomycota</taxon>
        <taxon>Pezizomycotina</taxon>
        <taxon>Dothideomycetes</taxon>
        <taxon>Dothideomycetidae</taxon>
        <taxon>Mycosphaerellales</taxon>
        <taxon>Mycosphaerellaceae</taxon>
        <taxon>Septoria</taxon>
    </lineage>
</organism>
<keyword evidence="2" id="KW-1185">Reference proteome</keyword>
<proteinExistence type="predicted"/>